<dbReference type="InterPro" id="IPR040256">
    <property type="entry name" value="At4g02000-like"/>
</dbReference>
<dbReference type="Proteomes" id="UP000826271">
    <property type="component" value="Unassembled WGS sequence"/>
</dbReference>
<evidence type="ECO:0000259" key="2">
    <source>
        <dbReference type="Pfam" id="PF14111"/>
    </source>
</evidence>
<sequence length="564" mass="63218">METTSTADHAGPAVASAAATKTETKKVFVQGVDSKVIGNSAIVNGRKTIFFSKEEDDYMAAPFQFSLVGKFSHGYPTMTQLRAKFAALGLNKGFKIGVLDHKHIWIRLFDANDYARVWMKQTWYFDGFRMRVLKWTSNFDPNEESPIMPIWIKVFGLRPHWFHRQFLYHVASLIGKPLKLDEATTEIDNPMVARMCVELDVLERLQPDIPIQIDGKTHYFKVQYEGIPEYCKICHHRGHSMVACYLRKEEEVVISQNTGKSKDVRDGEDLRGLLDKKQGKRLITGTGSGDVYTAMPPKGTNTDVNTIPTMNDGSKNIGLVDLTNKHIHGESSHTRKDSHADLRMVEKSPIRMLLKRPISDTGTDIQEIKKSGLELSKTNFEGNSNEEGQESPITSSDNQDEQESEHDGDKSEIEQDPSYDVVLMLVGTEAMAPNLGGGNINMDDLETGGDMIDSEEEDTSEEVHLTSNAASHHHFPLLPVACCQPYTIFLHHLNASLPRQQLLMFLNPPPTTFVDASPCPTQPTLHPSSSANRLFLPSPYANRLRLLKIVKNNYCVFFFSFGSG</sequence>
<feature type="compositionally biased region" description="Polar residues" evidence="1">
    <location>
        <begin position="376"/>
        <end position="397"/>
    </location>
</feature>
<dbReference type="Pfam" id="PF14111">
    <property type="entry name" value="DUF4283"/>
    <property type="match status" value="1"/>
</dbReference>
<dbReference type="PANTHER" id="PTHR31286:SF179">
    <property type="entry name" value="RNASE H TYPE-1 DOMAIN-CONTAINING PROTEIN"/>
    <property type="match status" value="1"/>
</dbReference>
<reference evidence="3" key="1">
    <citation type="submission" date="2019-10" db="EMBL/GenBank/DDBJ databases">
        <authorList>
            <person name="Zhang R."/>
            <person name="Pan Y."/>
            <person name="Wang J."/>
            <person name="Ma R."/>
            <person name="Yu S."/>
        </authorList>
    </citation>
    <scope>NUCLEOTIDE SEQUENCE</scope>
    <source>
        <strain evidence="3">LA-IB0</strain>
        <tissue evidence="3">Leaf</tissue>
    </source>
</reference>
<protein>
    <recommendedName>
        <fullName evidence="2">DUF4283 domain-containing protein</fullName>
    </recommendedName>
</protein>
<proteinExistence type="predicted"/>
<feature type="region of interest" description="Disordered" evidence="1">
    <location>
        <begin position="372"/>
        <end position="416"/>
    </location>
</feature>
<gene>
    <name evidence="3" type="ORF">BUALT_Bualt06G0082700</name>
</gene>
<feature type="domain" description="DUF4283" evidence="2">
    <location>
        <begin position="63"/>
        <end position="143"/>
    </location>
</feature>
<dbReference type="InterPro" id="IPR025558">
    <property type="entry name" value="DUF4283"/>
</dbReference>
<accession>A0AAV6XPS8</accession>
<dbReference type="PANTHER" id="PTHR31286">
    <property type="entry name" value="GLYCINE-RICH CELL WALL STRUCTURAL PROTEIN 1.8-LIKE"/>
    <property type="match status" value="1"/>
</dbReference>
<dbReference type="AlphaFoldDB" id="A0AAV6XPS8"/>
<dbReference type="EMBL" id="WHWC01000006">
    <property type="protein sequence ID" value="KAG8381060.1"/>
    <property type="molecule type" value="Genomic_DNA"/>
</dbReference>
<evidence type="ECO:0000256" key="1">
    <source>
        <dbReference type="SAM" id="MobiDB-lite"/>
    </source>
</evidence>
<comment type="caution">
    <text evidence="3">The sequence shown here is derived from an EMBL/GenBank/DDBJ whole genome shotgun (WGS) entry which is preliminary data.</text>
</comment>
<organism evidence="3 4">
    <name type="scientific">Buddleja alternifolia</name>
    <dbReference type="NCBI Taxonomy" id="168488"/>
    <lineage>
        <taxon>Eukaryota</taxon>
        <taxon>Viridiplantae</taxon>
        <taxon>Streptophyta</taxon>
        <taxon>Embryophyta</taxon>
        <taxon>Tracheophyta</taxon>
        <taxon>Spermatophyta</taxon>
        <taxon>Magnoliopsida</taxon>
        <taxon>eudicotyledons</taxon>
        <taxon>Gunneridae</taxon>
        <taxon>Pentapetalae</taxon>
        <taxon>asterids</taxon>
        <taxon>lamiids</taxon>
        <taxon>Lamiales</taxon>
        <taxon>Scrophulariaceae</taxon>
        <taxon>Buddlejeae</taxon>
        <taxon>Buddleja</taxon>
    </lineage>
</organism>
<evidence type="ECO:0000313" key="3">
    <source>
        <dbReference type="EMBL" id="KAG8381060.1"/>
    </source>
</evidence>
<name>A0AAV6XPS8_9LAMI</name>
<keyword evidence="4" id="KW-1185">Reference proteome</keyword>
<evidence type="ECO:0000313" key="4">
    <source>
        <dbReference type="Proteomes" id="UP000826271"/>
    </source>
</evidence>